<keyword evidence="3" id="KW-0678">Repressor</keyword>
<comment type="similarity">
    <text evidence="1">Belongs to the FlgM family.</text>
</comment>
<dbReference type="NCBIfam" id="TIGR03824">
    <property type="entry name" value="FlgM_jcvi"/>
    <property type="match status" value="1"/>
</dbReference>
<dbReference type="AlphaFoldDB" id="A0A1M7RXT7"/>
<evidence type="ECO:0000256" key="4">
    <source>
        <dbReference type="ARBA" id="ARBA00022795"/>
    </source>
</evidence>
<keyword evidence="9" id="KW-1185">Reference proteome</keyword>
<dbReference type="OrthoDB" id="49059at2"/>
<organism evidence="8 9">
    <name type="scientific">Fervidobacterium gondwanense DSM 13020</name>
    <dbReference type="NCBI Taxonomy" id="1121883"/>
    <lineage>
        <taxon>Bacteria</taxon>
        <taxon>Thermotogati</taxon>
        <taxon>Thermotogota</taxon>
        <taxon>Thermotogae</taxon>
        <taxon>Thermotogales</taxon>
        <taxon>Fervidobacteriaceae</taxon>
        <taxon>Fervidobacterium</taxon>
    </lineage>
</organism>
<dbReference type="SUPFAM" id="SSF101498">
    <property type="entry name" value="Anti-sigma factor FlgM"/>
    <property type="match status" value="1"/>
</dbReference>
<dbReference type="InterPro" id="IPR035890">
    <property type="entry name" value="Anti-sigma-28_factor_FlgM_sf"/>
</dbReference>
<dbReference type="Proteomes" id="UP000184207">
    <property type="component" value="Unassembled WGS sequence"/>
</dbReference>
<dbReference type="EMBL" id="FRDJ01000001">
    <property type="protein sequence ID" value="SHN51129.1"/>
    <property type="molecule type" value="Genomic_DNA"/>
</dbReference>
<evidence type="ECO:0000256" key="2">
    <source>
        <dbReference type="ARBA" id="ARBA00017823"/>
    </source>
</evidence>
<gene>
    <name evidence="8" type="ORF">SAMN02745226_00320</name>
</gene>
<dbReference type="RefSeq" id="WP_072757602.1">
    <property type="nucleotide sequence ID" value="NZ_FRDJ01000001.1"/>
</dbReference>
<keyword evidence="4" id="KW-1005">Bacterial flagellum biogenesis</keyword>
<dbReference type="STRING" id="1121883.SAMN02745226_00320"/>
<proteinExistence type="inferred from homology"/>
<dbReference type="GO" id="GO:0045892">
    <property type="term" value="P:negative regulation of DNA-templated transcription"/>
    <property type="evidence" value="ECO:0007669"/>
    <property type="project" value="InterPro"/>
</dbReference>
<evidence type="ECO:0000256" key="5">
    <source>
        <dbReference type="ARBA" id="ARBA00023015"/>
    </source>
</evidence>
<accession>A0A1M7RXT7</accession>
<keyword evidence="6" id="KW-0804">Transcription</keyword>
<sequence length="95" mass="10791">MIDKINKLGVQGMQNLQEVKGKTEKDVEKSKVRKEDLKVSDQLIVEEGKRVAEYIEMAKTSSEVRTELVEQIKKAIEDGTFKVDVEKIAKKILEG</sequence>
<evidence type="ECO:0000313" key="9">
    <source>
        <dbReference type="Proteomes" id="UP000184207"/>
    </source>
</evidence>
<protein>
    <recommendedName>
        <fullName evidence="2">Negative regulator of flagellin synthesis</fullName>
    </recommendedName>
</protein>
<dbReference type="Pfam" id="PF04316">
    <property type="entry name" value="FlgM"/>
    <property type="match status" value="1"/>
</dbReference>
<dbReference type="GO" id="GO:0044781">
    <property type="term" value="P:bacterial-type flagellum organization"/>
    <property type="evidence" value="ECO:0007669"/>
    <property type="project" value="UniProtKB-KW"/>
</dbReference>
<evidence type="ECO:0000256" key="1">
    <source>
        <dbReference type="ARBA" id="ARBA00005322"/>
    </source>
</evidence>
<name>A0A1M7RXT7_FERGO</name>
<evidence type="ECO:0000256" key="3">
    <source>
        <dbReference type="ARBA" id="ARBA00022491"/>
    </source>
</evidence>
<evidence type="ECO:0000313" key="8">
    <source>
        <dbReference type="EMBL" id="SHN51129.1"/>
    </source>
</evidence>
<dbReference type="InterPro" id="IPR007412">
    <property type="entry name" value="FlgM"/>
</dbReference>
<evidence type="ECO:0000256" key="6">
    <source>
        <dbReference type="ARBA" id="ARBA00023163"/>
    </source>
</evidence>
<evidence type="ECO:0000259" key="7">
    <source>
        <dbReference type="Pfam" id="PF04316"/>
    </source>
</evidence>
<feature type="domain" description="Anti-sigma-28 factor FlgM C-terminal" evidence="7">
    <location>
        <begin position="46"/>
        <end position="94"/>
    </location>
</feature>
<reference evidence="9" key="1">
    <citation type="submission" date="2016-12" db="EMBL/GenBank/DDBJ databases">
        <authorList>
            <person name="Varghese N."/>
            <person name="Submissions S."/>
        </authorList>
    </citation>
    <scope>NUCLEOTIDE SEQUENCE [LARGE SCALE GENOMIC DNA]</scope>
    <source>
        <strain evidence="9">DSM 13020</strain>
    </source>
</reference>
<keyword evidence="5" id="KW-0805">Transcription regulation</keyword>
<dbReference type="InterPro" id="IPR031316">
    <property type="entry name" value="FlgM_C"/>
</dbReference>